<keyword evidence="3" id="KW-0378">Hydrolase</keyword>
<feature type="domain" description="Peptidase S8/S53" evidence="6">
    <location>
        <begin position="169"/>
        <end position="501"/>
    </location>
</feature>
<dbReference type="SUPFAM" id="SSF52743">
    <property type="entry name" value="Subtilisin-like"/>
    <property type="match status" value="1"/>
</dbReference>
<dbReference type="GO" id="GO:0004252">
    <property type="term" value="F:serine-type endopeptidase activity"/>
    <property type="evidence" value="ECO:0007669"/>
    <property type="project" value="InterPro"/>
</dbReference>
<evidence type="ECO:0000256" key="1">
    <source>
        <dbReference type="ARBA" id="ARBA00011073"/>
    </source>
</evidence>
<evidence type="ECO:0000259" key="6">
    <source>
        <dbReference type="Pfam" id="PF00082"/>
    </source>
</evidence>
<sequence length="511" mass="55040">MKTLQLFIAMPLCAVILSIVSCSKDDKDIAATNRETVAGTSKQDRTFIVIAQEGEKADKIAESLEGLKAVNYKVKGVVPELGLIYVQTPDPTFPERARKITGVQSVVIDIKTDWQVPVKIAKAPATKLISKQAEASKLIPAPTGDPYGVLQWDMQSVSAYGAWAKGYKGNGAKVAILDGGFLLTDGQTASQVTDTLNLVPDEPFEPFPALGQREYVSRGAFSAGIIAAAHDGREVVGIAPEAKLILIKILSDNITTPQAPWSTLINGICYAVKKGANVIQMNVAGKLPRKTYTDDNGTPSYPGDDYEVVYDRDVKDLVIALNRATIYANLRGATLVAPAGDDRINFDTETDFAIYPAAALGVLCIGSNGPNGWGINNDTSLYVPSYFTNYGKSYVRFGAPGGNYDPRTDFSAFAEVAGFANYEYLFNYVYNTGFYVPSDEGNSPYSWWAYGSALAAAHATGVIALIYGKHPWANSVIVDAILRRSADDYGAPGKDPYFGYGQINAEKALSY</sequence>
<dbReference type="PANTHER" id="PTHR43806">
    <property type="entry name" value="PEPTIDASE S8"/>
    <property type="match status" value="1"/>
</dbReference>
<dbReference type="Gene3D" id="3.40.50.200">
    <property type="entry name" value="Peptidase S8/S53 domain"/>
    <property type="match status" value="1"/>
</dbReference>
<comment type="caution">
    <text evidence="5">Lacks conserved residue(s) required for the propagation of feature annotation.</text>
</comment>
<dbReference type="Proteomes" id="UP000461730">
    <property type="component" value="Unassembled WGS sequence"/>
</dbReference>
<evidence type="ECO:0000313" key="7">
    <source>
        <dbReference type="EMBL" id="MVT09459.1"/>
    </source>
</evidence>
<reference evidence="7 8" key="1">
    <citation type="submission" date="2019-12" db="EMBL/GenBank/DDBJ databases">
        <title>Chitinophaga sp. strain ysch24 (GDMCC 1.1355), whole genome shotgun sequence.</title>
        <authorList>
            <person name="Zhang X."/>
        </authorList>
    </citation>
    <scope>NUCLEOTIDE SEQUENCE [LARGE SCALE GENOMIC DNA]</scope>
    <source>
        <strain evidence="8">ysch24</strain>
    </source>
</reference>
<keyword evidence="8" id="KW-1185">Reference proteome</keyword>
<dbReference type="InterPro" id="IPR000209">
    <property type="entry name" value="Peptidase_S8/S53_dom"/>
</dbReference>
<evidence type="ECO:0000256" key="3">
    <source>
        <dbReference type="ARBA" id="ARBA00022801"/>
    </source>
</evidence>
<keyword evidence="4" id="KW-0720">Serine protease</keyword>
<dbReference type="RefSeq" id="WP_157306905.1">
    <property type="nucleotide sequence ID" value="NZ_WRXN01000005.1"/>
</dbReference>
<organism evidence="7 8">
    <name type="scientific">Chitinophaga tropicalis</name>
    <dbReference type="NCBI Taxonomy" id="2683588"/>
    <lineage>
        <taxon>Bacteria</taxon>
        <taxon>Pseudomonadati</taxon>
        <taxon>Bacteroidota</taxon>
        <taxon>Chitinophagia</taxon>
        <taxon>Chitinophagales</taxon>
        <taxon>Chitinophagaceae</taxon>
        <taxon>Chitinophaga</taxon>
    </lineage>
</organism>
<dbReference type="PROSITE" id="PS51257">
    <property type="entry name" value="PROKAR_LIPOPROTEIN"/>
    <property type="match status" value="1"/>
</dbReference>
<evidence type="ECO:0000256" key="5">
    <source>
        <dbReference type="PROSITE-ProRule" id="PRU01240"/>
    </source>
</evidence>
<dbReference type="AlphaFoldDB" id="A0A7K1U546"/>
<dbReference type="Pfam" id="PF00082">
    <property type="entry name" value="Peptidase_S8"/>
    <property type="match status" value="1"/>
</dbReference>
<evidence type="ECO:0000256" key="4">
    <source>
        <dbReference type="ARBA" id="ARBA00022825"/>
    </source>
</evidence>
<comment type="caution">
    <text evidence="7">The sequence shown here is derived from an EMBL/GenBank/DDBJ whole genome shotgun (WGS) entry which is preliminary data.</text>
</comment>
<keyword evidence="2" id="KW-0645">Protease</keyword>
<name>A0A7K1U546_9BACT</name>
<comment type="similarity">
    <text evidence="1 5">Belongs to the peptidase S8 family.</text>
</comment>
<dbReference type="EMBL" id="WRXN01000005">
    <property type="protein sequence ID" value="MVT09459.1"/>
    <property type="molecule type" value="Genomic_DNA"/>
</dbReference>
<dbReference type="PROSITE" id="PS51892">
    <property type="entry name" value="SUBTILASE"/>
    <property type="match status" value="1"/>
</dbReference>
<dbReference type="InterPro" id="IPR036852">
    <property type="entry name" value="Peptidase_S8/S53_dom_sf"/>
</dbReference>
<evidence type="ECO:0000256" key="2">
    <source>
        <dbReference type="ARBA" id="ARBA00022670"/>
    </source>
</evidence>
<protein>
    <submittedName>
        <fullName evidence="7">S8 family serine peptidase</fullName>
    </submittedName>
</protein>
<dbReference type="InterPro" id="IPR050131">
    <property type="entry name" value="Peptidase_S8_subtilisin-like"/>
</dbReference>
<accession>A0A7K1U546</accession>
<evidence type="ECO:0000313" key="8">
    <source>
        <dbReference type="Proteomes" id="UP000461730"/>
    </source>
</evidence>
<dbReference type="GO" id="GO:0006508">
    <property type="term" value="P:proteolysis"/>
    <property type="evidence" value="ECO:0007669"/>
    <property type="project" value="UniProtKB-KW"/>
</dbReference>
<gene>
    <name evidence="7" type="ORF">GO493_14415</name>
</gene>
<proteinExistence type="inferred from homology"/>
<dbReference type="PANTHER" id="PTHR43806:SF11">
    <property type="entry name" value="CEREVISIN-RELATED"/>
    <property type="match status" value="1"/>
</dbReference>